<evidence type="ECO:0000313" key="3">
    <source>
        <dbReference type="Proteomes" id="UP000199092"/>
    </source>
</evidence>
<evidence type="ECO:0000256" key="1">
    <source>
        <dbReference type="SAM" id="MobiDB-lite"/>
    </source>
</evidence>
<dbReference type="Gene3D" id="3.40.30.10">
    <property type="entry name" value="Glutaredoxin"/>
    <property type="match status" value="1"/>
</dbReference>
<reference evidence="2 3" key="1">
    <citation type="submission" date="2016-10" db="EMBL/GenBank/DDBJ databases">
        <authorList>
            <person name="de Groot N.N."/>
        </authorList>
    </citation>
    <scope>NUCLEOTIDE SEQUENCE [LARGE SCALE GENOMIC DNA]</scope>
    <source>
        <strain evidence="2 3">DSM 21741</strain>
    </source>
</reference>
<dbReference type="Pfam" id="PF06999">
    <property type="entry name" value="Suc_Fer-like"/>
    <property type="match status" value="1"/>
</dbReference>
<sequence length="309" mass="31468">MSLPAPTGGPVVPPRCADAADQRGDPVVGTAPPARRWLLLEHPGPWRVDAVAGSGIDPGVLGPLTAAAARTATRVLLIRRPGRTAVPDGRTWLLTGPTTGTVEGRWRSDAELAGALAALAAPDPDPALTGPSAPVVLVCAHGVHDTCCAVRGRPVAAALAEVHPGQVWECSHVGGDRFAPNVVVLPDGYYYGGLTATTAVATVAAHQAGRVQTEHLRGMSRFTPPQQAAVVAAHAAYGPLAAGAVVVTGSQTQGPAGAAGSRTVVDLRVAGLPGALRAEVLAVRRPPARLTCRAARDTPATAYRVERLG</sequence>
<dbReference type="InterPro" id="IPR009737">
    <property type="entry name" value="Aim32/Apd1-like"/>
</dbReference>
<dbReference type="PANTHER" id="PTHR31902:SF22">
    <property type="entry name" value="SLL1203 PROTEIN"/>
    <property type="match status" value="1"/>
</dbReference>
<dbReference type="PANTHER" id="PTHR31902">
    <property type="entry name" value="ACTIN PATCHES DISTAL PROTEIN 1"/>
    <property type="match status" value="1"/>
</dbReference>
<keyword evidence="3" id="KW-1185">Reference proteome</keyword>
<accession>A0A1H1XEY5</accession>
<dbReference type="InterPro" id="IPR036249">
    <property type="entry name" value="Thioredoxin-like_sf"/>
</dbReference>
<evidence type="ECO:0000313" key="2">
    <source>
        <dbReference type="EMBL" id="SDT07691.1"/>
    </source>
</evidence>
<gene>
    <name evidence="2" type="ORF">SAMN04488543_2974</name>
</gene>
<protein>
    <recommendedName>
        <fullName evidence="4">Sucrase/ferredoxin-like</fullName>
    </recommendedName>
</protein>
<dbReference type="EMBL" id="LT629749">
    <property type="protein sequence ID" value="SDT07691.1"/>
    <property type="molecule type" value="Genomic_DNA"/>
</dbReference>
<dbReference type="SUPFAM" id="SSF52833">
    <property type="entry name" value="Thioredoxin-like"/>
    <property type="match status" value="1"/>
</dbReference>
<dbReference type="STRING" id="546871.SAMN04488543_2974"/>
<feature type="region of interest" description="Disordered" evidence="1">
    <location>
        <begin position="1"/>
        <end position="25"/>
    </location>
</feature>
<dbReference type="AlphaFoldDB" id="A0A1H1XEY5"/>
<proteinExistence type="predicted"/>
<dbReference type="Proteomes" id="UP000199092">
    <property type="component" value="Chromosome I"/>
</dbReference>
<organism evidence="2 3">
    <name type="scientific">Friedmanniella luteola</name>
    <dbReference type="NCBI Taxonomy" id="546871"/>
    <lineage>
        <taxon>Bacteria</taxon>
        <taxon>Bacillati</taxon>
        <taxon>Actinomycetota</taxon>
        <taxon>Actinomycetes</taxon>
        <taxon>Propionibacteriales</taxon>
        <taxon>Nocardioidaceae</taxon>
        <taxon>Friedmanniella</taxon>
    </lineage>
</organism>
<dbReference type="RefSeq" id="WP_197677053.1">
    <property type="nucleotide sequence ID" value="NZ_LT629749.1"/>
</dbReference>
<name>A0A1H1XEY5_9ACTN</name>
<evidence type="ECO:0008006" key="4">
    <source>
        <dbReference type="Google" id="ProtNLM"/>
    </source>
</evidence>